<accession>A0A9P4VR70</accession>
<comment type="caution">
    <text evidence="1">The sequence shown here is derived from an EMBL/GenBank/DDBJ whole genome shotgun (WGS) entry which is preliminary data.</text>
</comment>
<sequence length="172" mass="20266">MISRNKDRLYVALYHHKREGENHWALLASSKDANPDSTNRYHATNKLVKRDGTLKSTWEFEHYPLLETKNARLLVKVLIGKIKSSQYNFERSLERVPIVQDNPEWTCLTWIRNAMQQLARDKILSDSSVTDWTFIEAKSSSYAKRKKDEGRFEEWTETTPTYDLMAEREIVV</sequence>
<dbReference type="InterPro" id="IPR054208">
    <property type="entry name" value="DUF6914"/>
</dbReference>
<gene>
    <name evidence="1" type="ORF">M501DRAFT_1031231</name>
</gene>
<proteinExistence type="predicted"/>
<dbReference type="EMBL" id="MU006095">
    <property type="protein sequence ID" value="KAF2839085.1"/>
    <property type="molecule type" value="Genomic_DNA"/>
</dbReference>
<organism evidence="1 2">
    <name type="scientific">Patellaria atrata CBS 101060</name>
    <dbReference type="NCBI Taxonomy" id="1346257"/>
    <lineage>
        <taxon>Eukaryota</taxon>
        <taxon>Fungi</taxon>
        <taxon>Dikarya</taxon>
        <taxon>Ascomycota</taxon>
        <taxon>Pezizomycotina</taxon>
        <taxon>Dothideomycetes</taxon>
        <taxon>Dothideomycetes incertae sedis</taxon>
        <taxon>Patellariales</taxon>
        <taxon>Patellariaceae</taxon>
        <taxon>Patellaria</taxon>
    </lineage>
</organism>
<dbReference type="Pfam" id="PF21858">
    <property type="entry name" value="DUF6914"/>
    <property type="match status" value="1"/>
</dbReference>
<dbReference type="AlphaFoldDB" id="A0A9P4VR70"/>
<dbReference type="Proteomes" id="UP000799429">
    <property type="component" value="Unassembled WGS sequence"/>
</dbReference>
<dbReference type="OrthoDB" id="2679825at2759"/>
<protein>
    <submittedName>
        <fullName evidence="1">Uncharacterized protein</fullName>
    </submittedName>
</protein>
<evidence type="ECO:0000313" key="2">
    <source>
        <dbReference type="Proteomes" id="UP000799429"/>
    </source>
</evidence>
<evidence type="ECO:0000313" key="1">
    <source>
        <dbReference type="EMBL" id="KAF2839085.1"/>
    </source>
</evidence>
<keyword evidence="2" id="KW-1185">Reference proteome</keyword>
<name>A0A9P4VR70_9PEZI</name>
<reference evidence="1" key="1">
    <citation type="journal article" date="2020" name="Stud. Mycol.">
        <title>101 Dothideomycetes genomes: a test case for predicting lifestyles and emergence of pathogens.</title>
        <authorList>
            <person name="Haridas S."/>
            <person name="Albert R."/>
            <person name="Binder M."/>
            <person name="Bloem J."/>
            <person name="Labutti K."/>
            <person name="Salamov A."/>
            <person name="Andreopoulos B."/>
            <person name="Baker S."/>
            <person name="Barry K."/>
            <person name="Bills G."/>
            <person name="Bluhm B."/>
            <person name="Cannon C."/>
            <person name="Castanera R."/>
            <person name="Culley D."/>
            <person name="Daum C."/>
            <person name="Ezra D."/>
            <person name="Gonzalez J."/>
            <person name="Henrissat B."/>
            <person name="Kuo A."/>
            <person name="Liang C."/>
            <person name="Lipzen A."/>
            <person name="Lutzoni F."/>
            <person name="Magnuson J."/>
            <person name="Mondo S."/>
            <person name="Nolan M."/>
            <person name="Ohm R."/>
            <person name="Pangilinan J."/>
            <person name="Park H.-J."/>
            <person name="Ramirez L."/>
            <person name="Alfaro M."/>
            <person name="Sun H."/>
            <person name="Tritt A."/>
            <person name="Yoshinaga Y."/>
            <person name="Zwiers L.-H."/>
            <person name="Turgeon B."/>
            <person name="Goodwin S."/>
            <person name="Spatafora J."/>
            <person name="Crous P."/>
            <person name="Grigoriev I."/>
        </authorList>
    </citation>
    <scope>NUCLEOTIDE SEQUENCE</scope>
    <source>
        <strain evidence="1">CBS 101060</strain>
    </source>
</reference>